<protein>
    <submittedName>
        <fullName evidence="3">Uncharacterized protein</fullName>
    </submittedName>
</protein>
<dbReference type="EMBL" id="MLHV01000016">
    <property type="protein sequence ID" value="OHT97171.1"/>
    <property type="molecule type" value="Genomic_DNA"/>
</dbReference>
<comment type="caution">
    <text evidence="3">The sequence shown here is derived from an EMBL/GenBank/DDBJ whole genome shotgun (WGS) entry which is preliminary data.</text>
</comment>
<evidence type="ECO:0000313" key="3">
    <source>
        <dbReference type="EMBL" id="OHT97171.1"/>
    </source>
</evidence>
<organism evidence="3 4">
    <name type="scientific">Mycobacterium syngnathidarum</name>
    <dbReference type="NCBI Taxonomy" id="1908205"/>
    <lineage>
        <taxon>Bacteria</taxon>
        <taxon>Bacillati</taxon>
        <taxon>Actinomycetota</taxon>
        <taxon>Actinomycetes</taxon>
        <taxon>Mycobacteriales</taxon>
        <taxon>Mycobacteriaceae</taxon>
        <taxon>Mycobacterium</taxon>
    </lineage>
</organism>
<keyword evidence="2" id="KW-0472">Membrane</keyword>
<evidence type="ECO:0000256" key="1">
    <source>
        <dbReference type="SAM" id="MobiDB-lite"/>
    </source>
</evidence>
<evidence type="ECO:0000313" key="4">
    <source>
        <dbReference type="Proteomes" id="UP000179636"/>
    </source>
</evidence>
<dbReference type="AlphaFoldDB" id="A0A1S1JZD5"/>
<reference evidence="3 4" key="1">
    <citation type="submission" date="2016-10" db="EMBL/GenBank/DDBJ databases">
        <title>Evaluation of Human, Animal and Environmental Mycobacterium chelonae Isolates by Core Genome Phylogenomic Analysis, Targeted Gene Comparison, and Anti-microbial Susceptibility Patterns: A Tale of Mistaken Identities.</title>
        <authorList>
            <person name="Fogelson S.B."/>
            <person name="Camus A.C."/>
            <person name="Lorenz W."/>
            <person name="Vasireddy R."/>
            <person name="Vasireddy S."/>
            <person name="Smith T."/>
            <person name="Brown-Elliott B.A."/>
            <person name="Wallace R.J.Jr."/>
            <person name="Hasan N.A."/>
            <person name="Reischl U."/>
            <person name="Sanchez S."/>
        </authorList>
    </citation>
    <scope>NUCLEOTIDE SEQUENCE [LARGE SCALE GENOMIC DNA]</scope>
    <source>
        <strain evidence="3 4">24999</strain>
    </source>
</reference>
<keyword evidence="2" id="KW-0812">Transmembrane</keyword>
<keyword evidence="2" id="KW-1133">Transmembrane helix</keyword>
<dbReference type="Gene3D" id="3.40.960.10">
    <property type="entry name" value="VSR Endonuclease"/>
    <property type="match status" value="1"/>
</dbReference>
<proteinExistence type="predicted"/>
<dbReference type="Proteomes" id="UP000179636">
    <property type="component" value="Unassembled WGS sequence"/>
</dbReference>
<feature type="region of interest" description="Disordered" evidence="1">
    <location>
        <begin position="51"/>
        <end position="75"/>
    </location>
</feature>
<keyword evidence="4" id="KW-1185">Reference proteome</keyword>
<sequence>MTVSRRRRPNCDGFLQSPSVIEFLLHPAVPLALLVLWGVVWWAQRNTPPVLPRMDRQRARPGDLAADGSTATSKTEQRVRQVIENAGYRTYPQGTLMCMGRDSAGKNRFFTPDILVRKPFSVVEVDPERWHGTPERVAEDLMRNRFYASRGLRVVRVRIAGTQPLSPNDVVIADADFIPERHGAALLRALRGARMLPPRYWDRRAS</sequence>
<accession>A0A1S1JZD5</accession>
<name>A0A1S1JZD5_9MYCO</name>
<evidence type="ECO:0000256" key="2">
    <source>
        <dbReference type="SAM" id="Phobius"/>
    </source>
</evidence>
<gene>
    <name evidence="3" type="ORF">BKG61_17445</name>
</gene>
<feature type="transmembrane region" description="Helical" evidence="2">
    <location>
        <begin position="20"/>
        <end position="43"/>
    </location>
</feature>